<proteinExistence type="predicted"/>
<evidence type="ECO:0000313" key="1">
    <source>
        <dbReference type="Ensembl" id="ENSSSCP00045006779.1"/>
    </source>
</evidence>
<evidence type="ECO:0000313" key="2">
    <source>
        <dbReference type="Proteomes" id="UP000694728"/>
    </source>
</evidence>
<protein>
    <submittedName>
        <fullName evidence="1">Uncharacterized protein</fullName>
    </submittedName>
</protein>
<dbReference type="Proteomes" id="UP000694728">
    <property type="component" value="Unplaced"/>
</dbReference>
<reference evidence="1" key="1">
    <citation type="submission" date="2025-08" db="UniProtKB">
        <authorList>
            <consortium name="Ensembl"/>
        </authorList>
    </citation>
    <scope>IDENTIFICATION</scope>
</reference>
<name>A0A8D1KRR5_PIG</name>
<dbReference type="AlphaFoldDB" id="A0A8D1KRR5"/>
<sequence>MKIITISSIGEVIEKSTLIQLNVSTDCWRGCGEKGTLLHCWWEYKLVQPLWKTIWKYLRKLYIEPPYDLKIPLLDKTFLEKDTCTHMSTAALFTTAKTWKQPKCTLTNDWIKKM</sequence>
<organism evidence="1 2">
    <name type="scientific">Sus scrofa</name>
    <name type="common">Pig</name>
    <dbReference type="NCBI Taxonomy" id="9823"/>
    <lineage>
        <taxon>Eukaryota</taxon>
        <taxon>Metazoa</taxon>
        <taxon>Chordata</taxon>
        <taxon>Craniata</taxon>
        <taxon>Vertebrata</taxon>
        <taxon>Euteleostomi</taxon>
        <taxon>Mammalia</taxon>
        <taxon>Eutheria</taxon>
        <taxon>Laurasiatheria</taxon>
        <taxon>Artiodactyla</taxon>
        <taxon>Suina</taxon>
        <taxon>Suidae</taxon>
        <taxon>Sus</taxon>
    </lineage>
</organism>
<accession>A0A8D1KRR5</accession>
<dbReference type="Ensembl" id="ENSSSCT00045009945.1">
    <property type="protein sequence ID" value="ENSSSCP00045006779.1"/>
    <property type="gene ID" value="ENSSSCG00045005985.1"/>
</dbReference>